<dbReference type="Proteomes" id="UP001057279">
    <property type="component" value="Linkage Group LG13"/>
</dbReference>
<name>A0ACB9UQD3_9CETA</name>
<protein>
    <submittedName>
        <fullName evidence="1">Uncharacterized protein</fullName>
    </submittedName>
</protein>
<evidence type="ECO:0000313" key="2">
    <source>
        <dbReference type="Proteomes" id="UP001057279"/>
    </source>
</evidence>
<organism evidence="1 2">
    <name type="scientific">Ovis ammon polii x Ovis aries</name>
    <dbReference type="NCBI Taxonomy" id="2918886"/>
    <lineage>
        <taxon>Eukaryota</taxon>
        <taxon>Metazoa</taxon>
        <taxon>Chordata</taxon>
        <taxon>Craniata</taxon>
        <taxon>Vertebrata</taxon>
        <taxon>Euteleostomi</taxon>
        <taxon>Mammalia</taxon>
        <taxon>Eutheria</taxon>
        <taxon>Laurasiatheria</taxon>
        <taxon>Artiodactyla</taxon>
        <taxon>Ruminantia</taxon>
        <taxon>Pecora</taxon>
        <taxon>Bovidae</taxon>
        <taxon>Caprinae</taxon>
        <taxon>Ovis</taxon>
    </lineage>
</organism>
<reference evidence="1" key="1">
    <citation type="submission" date="2022-03" db="EMBL/GenBank/DDBJ databases">
        <title>Genomic analyses of argali, domestic sheep and their hybrids provide insights into chromosomal evolution, heterosis and genetic basis of agronomic traits.</title>
        <authorList>
            <person name="Li M."/>
        </authorList>
    </citation>
    <scope>NUCLEOTIDE SEQUENCE</scope>
    <source>
        <strain evidence="1">F1 hybrid</strain>
    </source>
</reference>
<gene>
    <name evidence="1" type="ORF">MJG53_012000</name>
</gene>
<dbReference type="EMBL" id="CM043038">
    <property type="protein sequence ID" value="KAI4575797.1"/>
    <property type="molecule type" value="Genomic_DNA"/>
</dbReference>
<proteinExistence type="predicted"/>
<evidence type="ECO:0000313" key="1">
    <source>
        <dbReference type="EMBL" id="KAI4575797.1"/>
    </source>
</evidence>
<accession>A0ACB9UQD3</accession>
<sequence>MARGPGSARRWAALVVLVALGTAVTTTTNPGIVARVTQKGLDYACQQGVLTLQKELEKITIPTFSGNFKIKYLGKGQYSFFSKLGGNFDLSVEGISILAALSLGYDPDSGHSTVTCPRCSSHINTVRIRISGSSVGWLIQLFHKRIESSLQNAMTSKICEVVTSTVSSKLQPYFQTLPVTTKLDKVAGVDYSLVAPPRVTADNLDGLLKGEFFSLAHRSPPPFAPPALAFPTDHDRMVYLGISEYFFNTAGFVYQKAGALNLTLRDDMIPKESMFHLTTKFFGTLIPQVAKMFPDMQMQLFIWASLPPKLTVNPNGLNLIFVLDTQAFAILPNSSLDPLFLLEMNLNLSVVVGARSDRLIGELRLDKLLLELKHSDVGPFSVELLQSVMNYAVPTIVLPVINKKLQRGFPLPLPAYIKLFNLILQPYQEQLLGAQIGCSQTEGNQGSLLGRVAQEELLALQKKLHKVTLPNFDGDVRIKHFGSVDYGFHSLNIQSCKLLGSALKLLPNQGLLFSVSDSFIQVTGSWKVRKRILRLNGSFDVKVKGITISVNLLLDSEPSGRPKVAVSSCSSHIHDVEVDISGDLGATKLTIHRASLPRWLLNLFHNQIESRFRKALKSKICEIIQDSVTSELQPYLQTLPVTTKIDHLAGLDYSLMGAPQATDQTLDVMFKGEIFSQDDRSPVAFLAPVMNLPEEHSRMVYFAISNYAFNTASLVYHKAGFLNFTITDDMIPPDSNIRLNTKSFRAFVPRIARLYPNTNLELQGAVVSAPCLNFSPGNLSTAAQMEIEAFVLLPNSVKEPVFRLGVATNVSAMLTFNTSKITGFLEPEKIQVELKESKVGLFSVELLEALLNYYLLNNFYPKVNDKLAEGFPLPLLKKIQLYDPILQIHKGDSYKETLTHPCPEGAEDGMMARPYYMVVALLLLAEFTRFEEGTPNPGFVARITGKGLEYARQYGEATLKNELSTTKMHDLSGSYGIGWLGSVNYVFSGMRIHRFLLQDSQLSLHPGQGIKASLSDNYISVGGNWKVEKSFITLHGTFDLSVDGISILVSLNLGKDQSGRPTVSVIHCHNSISQVSVEISGHISWILNLFHERIENNVKPILEQKEKPGQAHPTQADLEFASNSGSQVTLMIDQIAGIDYSLAGAPQVTSQGLDTPFKGEFFGRNWNTSVPFDAPPITLPQKHDHMIYFAVSEYAFNTASRVYYQAGQMKFTIQNKHIPLDFPIQLHTSSFWAIIPQLAMLYPNMDLELETSPESAPFLTFTPGNVTFMPVMDIQAFVLLPNSAGRKSLFQIRASTNISITINVNSTRITGSLTTGSELKLELKHSNIGFFNVNLMESIFNYYALHTVYPSLNAKLEEGIPLPLPRDTYLNSLEFQIHEVLSPACGLESGLTQGQYLSVICSVPGRCLVLSSCGTVAQQERTAQTHPSEVAWPITSWRIRERLLLASQPRERWRRVHCVQRRHGSCRVKSILDCTVLEAVLGLMTGEQTEEGCCCVTTARPPSPVASAQYGRTWPHVTRSGAWLRPETLGPRDSQLETFSWLCPFPAGATGHSGPRRLVSFHLDQVLQWPPCPPLCFWCNF</sequence>
<comment type="caution">
    <text evidence="1">The sequence shown here is derived from an EMBL/GenBank/DDBJ whole genome shotgun (WGS) entry which is preliminary data.</text>
</comment>
<keyword evidence="2" id="KW-1185">Reference proteome</keyword>